<evidence type="ECO:0000313" key="5">
    <source>
        <dbReference type="EMBL" id="GGL49845.1"/>
    </source>
</evidence>
<dbReference type="PANTHER" id="PTHR38445:SF6">
    <property type="entry name" value="GNTR-FAMILY TRANSCRIPTIONAL REGULATOR"/>
    <property type="match status" value="1"/>
</dbReference>
<proteinExistence type="predicted"/>
<dbReference type="AlphaFoldDB" id="A0A917W158"/>
<dbReference type="InterPro" id="IPR036388">
    <property type="entry name" value="WH-like_DNA-bd_sf"/>
</dbReference>
<dbReference type="CDD" id="cd07377">
    <property type="entry name" value="WHTH_GntR"/>
    <property type="match status" value="1"/>
</dbReference>
<evidence type="ECO:0000256" key="2">
    <source>
        <dbReference type="ARBA" id="ARBA00023125"/>
    </source>
</evidence>
<keyword evidence="3" id="KW-0804">Transcription</keyword>
<dbReference type="SMART" id="SM00345">
    <property type="entry name" value="HTH_GNTR"/>
    <property type="match status" value="1"/>
</dbReference>
<comment type="caution">
    <text evidence="5">The sequence shown here is derived from an EMBL/GenBank/DDBJ whole genome shotgun (WGS) entry which is preliminary data.</text>
</comment>
<dbReference type="InterPro" id="IPR036390">
    <property type="entry name" value="WH_DNA-bd_sf"/>
</dbReference>
<dbReference type="EMBL" id="BMOK01000004">
    <property type="protein sequence ID" value="GGL49845.1"/>
    <property type="molecule type" value="Genomic_DNA"/>
</dbReference>
<reference evidence="5" key="1">
    <citation type="journal article" date="2014" name="Int. J. Syst. Evol. Microbiol.">
        <title>Complete genome sequence of Corynebacterium casei LMG S-19264T (=DSM 44701T), isolated from a smear-ripened cheese.</title>
        <authorList>
            <consortium name="US DOE Joint Genome Institute (JGI-PGF)"/>
            <person name="Walter F."/>
            <person name="Albersmeier A."/>
            <person name="Kalinowski J."/>
            <person name="Ruckert C."/>
        </authorList>
    </citation>
    <scope>NUCLEOTIDE SEQUENCE</scope>
    <source>
        <strain evidence="5">JCM 15325</strain>
    </source>
</reference>
<dbReference type="SUPFAM" id="SSF46785">
    <property type="entry name" value="Winged helix' DNA-binding domain"/>
    <property type="match status" value="1"/>
</dbReference>
<feature type="domain" description="HTH gntR-type" evidence="4">
    <location>
        <begin position="9"/>
        <end position="77"/>
    </location>
</feature>
<sequence>MAETFNPSVPIYLQLCERIKNRIIRGEIGVGERLPSVRDLAIDSGVNPNTVQRTYRELEEEGIVEKRRGQGTYVTENQETLGRMRNELKERHISAFVREMNEMGYSEAEMLEGLKHYFDEECTKEGNQ</sequence>
<dbReference type="Gene3D" id="1.10.10.10">
    <property type="entry name" value="Winged helix-like DNA-binding domain superfamily/Winged helix DNA-binding domain"/>
    <property type="match status" value="1"/>
</dbReference>
<dbReference type="RefSeq" id="WP_188802231.1">
    <property type="nucleotide sequence ID" value="NZ_BMOK01000004.1"/>
</dbReference>
<keyword evidence="1" id="KW-0805">Transcription regulation</keyword>
<dbReference type="Proteomes" id="UP000654670">
    <property type="component" value="Unassembled WGS sequence"/>
</dbReference>
<organism evidence="5 6">
    <name type="scientific">Sporolactobacillus putidus</name>
    <dbReference type="NCBI Taxonomy" id="492735"/>
    <lineage>
        <taxon>Bacteria</taxon>
        <taxon>Bacillati</taxon>
        <taxon>Bacillota</taxon>
        <taxon>Bacilli</taxon>
        <taxon>Bacillales</taxon>
        <taxon>Sporolactobacillaceae</taxon>
        <taxon>Sporolactobacillus</taxon>
    </lineage>
</organism>
<dbReference type="PROSITE" id="PS50949">
    <property type="entry name" value="HTH_GNTR"/>
    <property type="match status" value="1"/>
</dbReference>
<gene>
    <name evidence="5" type="primary">yhcF</name>
    <name evidence="5" type="ORF">GCM10007968_12530</name>
</gene>
<name>A0A917W158_9BACL</name>
<evidence type="ECO:0000313" key="6">
    <source>
        <dbReference type="Proteomes" id="UP000654670"/>
    </source>
</evidence>
<dbReference type="PANTHER" id="PTHR38445">
    <property type="entry name" value="HTH-TYPE TRANSCRIPTIONAL REPRESSOR YTRA"/>
    <property type="match status" value="1"/>
</dbReference>
<evidence type="ECO:0000256" key="1">
    <source>
        <dbReference type="ARBA" id="ARBA00023015"/>
    </source>
</evidence>
<reference evidence="5" key="2">
    <citation type="submission" date="2020-09" db="EMBL/GenBank/DDBJ databases">
        <authorList>
            <person name="Sun Q."/>
            <person name="Ohkuma M."/>
        </authorList>
    </citation>
    <scope>NUCLEOTIDE SEQUENCE</scope>
    <source>
        <strain evidence="5">JCM 15325</strain>
    </source>
</reference>
<keyword evidence="6" id="KW-1185">Reference proteome</keyword>
<evidence type="ECO:0000256" key="3">
    <source>
        <dbReference type="ARBA" id="ARBA00023163"/>
    </source>
</evidence>
<dbReference type="GO" id="GO:0003700">
    <property type="term" value="F:DNA-binding transcription factor activity"/>
    <property type="evidence" value="ECO:0007669"/>
    <property type="project" value="InterPro"/>
</dbReference>
<dbReference type="Pfam" id="PF00392">
    <property type="entry name" value="GntR"/>
    <property type="match status" value="1"/>
</dbReference>
<dbReference type="GO" id="GO:0003677">
    <property type="term" value="F:DNA binding"/>
    <property type="evidence" value="ECO:0007669"/>
    <property type="project" value="UniProtKB-KW"/>
</dbReference>
<accession>A0A917W158</accession>
<keyword evidence="2" id="KW-0238">DNA-binding</keyword>
<evidence type="ECO:0000259" key="4">
    <source>
        <dbReference type="PROSITE" id="PS50949"/>
    </source>
</evidence>
<protein>
    <submittedName>
        <fullName evidence="5">HTH-type transcriptional regulator YhcF</fullName>
    </submittedName>
</protein>
<dbReference type="InterPro" id="IPR000524">
    <property type="entry name" value="Tscrpt_reg_HTH_GntR"/>
</dbReference>